<accession>A0A285T8P5</accession>
<evidence type="ECO:0000313" key="5">
    <source>
        <dbReference type="EMBL" id="SOC17747.1"/>
    </source>
</evidence>
<dbReference type="STRING" id="538381.GCA_001696535_02352"/>
<dbReference type="FunFam" id="3.20.20.70:FF:000059">
    <property type="entry name" value="N-ethylmaleimide reductase, FMN-linked"/>
    <property type="match status" value="1"/>
</dbReference>
<protein>
    <submittedName>
        <fullName evidence="5">N-ethylmaleimide reductase</fullName>
    </submittedName>
</protein>
<proteinExistence type="inferred from homology"/>
<evidence type="ECO:0000259" key="4">
    <source>
        <dbReference type="Pfam" id="PF00724"/>
    </source>
</evidence>
<dbReference type="GO" id="GO:0016628">
    <property type="term" value="F:oxidoreductase activity, acting on the CH-CH group of donors, NAD or NADP as acceptor"/>
    <property type="evidence" value="ECO:0007669"/>
    <property type="project" value="UniProtKB-ARBA"/>
</dbReference>
<feature type="domain" description="NADH:flavin oxidoreductase/NADH oxidase N-terminal" evidence="4">
    <location>
        <begin position="4"/>
        <end position="341"/>
    </location>
</feature>
<sequence length="367" mass="39494">MTSNLFDPLTLGELTLPHRIAMAPMTRARTTQPGNVPNAMMADYYAQRAGAALIVSEATQISPQGQGYSFTPGIHSPEQIAGWRLVTDAVHAAGGRIFLQLWHVGRMSHEIFHADGKPVAPSALAPDAKVWIVDPATGEAGMADCPVPRALETDEIPGIVADYARAAENAVAAGFDGVEIHGANGYLIDQFLRRSSNLRTDRYGGSQENRIRFLVEVAEAVAGAIGPARTGLRLSPVITQRGMADDEIMPTMLMAAREIDRIGLAYIHLAEADWDDAPETPDSFRIALREAYSGRIVVAGRYDLARAQAILAAGHADLVGFGRPFIANPDLPRRLRENLPLAQFDPATLFGGDAQGYSTYPAWETAA</sequence>
<evidence type="ECO:0000256" key="2">
    <source>
        <dbReference type="ARBA" id="ARBA00005979"/>
    </source>
</evidence>
<comment type="cofactor">
    <cofactor evidence="1">
        <name>FMN</name>
        <dbReference type="ChEBI" id="CHEBI:58210"/>
    </cofactor>
</comment>
<dbReference type="Pfam" id="PF00724">
    <property type="entry name" value="Oxidored_FMN"/>
    <property type="match status" value="1"/>
</dbReference>
<dbReference type="SUPFAM" id="SSF51395">
    <property type="entry name" value="FMN-linked oxidoreductases"/>
    <property type="match status" value="1"/>
</dbReference>
<organism evidence="5 6">
    <name type="scientific">Stappia indica</name>
    <dbReference type="NCBI Taxonomy" id="538381"/>
    <lineage>
        <taxon>Bacteria</taxon>
        <taxon>Pseudomonadati</taxon>
        <taxon>Pseudomonadota</taxon>
        <taxon>Alphaproteobacteria</taxon>
        <taxon>Hyphomicrobiales</taxon>
        <taxon>Stappiaceae</taxon>
        <taxon>Stappia</taxon>
    </lineage>
</organism>
<reference evidence="5 6" key="1">
    <citation type="submission" date="2017-08" db="EMBL/GenBank/DDBJ databases">
        <authorList>
            <person name="de Groot N.N."/>
        </authorList>
    </citation>
    <scope>NUCLEOTIDE SEQUENCE [LARGE SCALE GENOMIC DNA]</scope>
    <source>
        <strain evidence="5 6">USBA 352</strain>
    </source>
</reference>
<dbReference type="OrthoDB" id="9784632at2"/>
<dbReference type="GO" id="GO:0005829">
    <property type="term" value="C:cytosol"/>
    <property type="evidence" value="ECO:0007669"/>
    <property type="project" value="UniProtKB-ARBA"/>
</dbReference>
<evidence type="ECO:0000313" key="6">
    <source>
        <dbReference type="Proteomes" id="UP000219331"/>
    </source>
</evidence>
<dbReference type="AlphaFoldDB" id="A0A285T8P5"/>
<dbReference type="PANTHER" id="PTHR22893:SF135">
    <property type="entry name" value="NAD(P)H:FLAVIN OXIDOREDUCTASE SYE2"/>
    <property type="match status" value="1"/>
</dbReference>
<evidence type="ECO:0000256" key="3">
    <source>
        <dbReference type="ARBA" id="ARBA00023002"/>
    </source>
</evidence>
<dbReference type="RefSeq" id="WP_097175652.1">
    <property type="nucleotide sequence ID" value="NZ_OBML01000009.1"/>
</dbReference>
<dbReference type="Gene3D" id="3.20.20.70">
    <property type="entry name" value="Aldolase class I"/>
    <property type="match status" value="1"/>
</dbReference>
<dbReference type="GO" id="GO:0010181">
    <property type="term" value="F:FMN binding"/>
    <property type="evidence" value="ECO:0007669"/>
    <property type="project" value="InterPro"/>
</dbReference>
<name>A0A285T8P5_9HYPH</name>
<dbReference type="InterPro" id="IPR045247">
    <property type="entry name" value="Oye-like"/>
</dbReference>
<comment type="similarity">
    <text evidence="2">Belongs to the NADH:flavin oxidoreductase/NADH oxidase family.</text>
</comment>
<dbReference type="EMBL" id="OBML01000009">
    <property type="protein sequence ID" value="SOC17747.1"/>
    <property type="molecule type" value="Genomic_DNA"/>
</dbReference>
<dbReference type="CDD" id="cd02933">
    <property type="entry name" value="OYE_like_FMN"/>
    <property type="match status" value="1"/>
</dbReference>
<dbReference type="InterPro" id="IPR001155">
    <property type="entry name" value="OxRdtase_FMN_N"/>
</dbReference>
<keyword evidence="6" id="KW-1185">Reference proteome</keyword>
<dbReference type="Proteomes" id="UP000219331">
    <property type="component" value="Unassembled WGS sequence"/>
</dbReference>
<gene>
    <name evidence="5" type="ORF">SAMN05421512_10972</name>
</gene>
<keyword evidence="3" id="KW-0560">Oxidoreductase</keyword>
<dbReference type="InterPro" id="IPR013785">
    <property type="entry name" value="Aldolase_TIM"/>
</dbReference>
<dbReference type="PANTHER" id="PTHR22893">
    <property type="entry name" value="NADH OXIDOREDUCTASE-RELATED"/>
    <property type="match status" value="1"/>
</dbReference>
<evidence type="ECO:0000256" key="1">
    <source>
        <dbReference type="ARBA" id="ARBA00001917"/>
    </source>
</evidence>